<feature type="chain" id="PRO_5038358938" description="PsbP C-terminal domain-containing protein" evidence="1">
    <location>
        <begin position="20"/>
        <end position="203"/>
    </location>
</feature>
<gene>
    <name evidence="2" type="ORF">H8696_06260</name>
</gene>
<dbReference type="AlphaFoldDB" id="A0A926D5W7"/>
<protein>
    <recommendedName>
        <fullName evidence="4">PsbP C-terminal domain-containing protein</fullName>
    </recommendedName>
</protein>
<feature type="signal peptide" evidence="1">
    <location>
        <begin position="1"/>
        <end position="19"/>
    </location>
</feature>
<evidence type="ECO:0000313" key="3">
    <source>
        <dbReference type="Proteomes" id="UP000623172"/>
    </source>
</evidence>
<organism evidence="2 3">
    <name type="scientific">Gehongia tenuis</name>
    <dbReference type="NCBI Taxonomy" id="2763655"/>
    <lineage>
        <taxon>Bacteria</taxon>
        <taxon>Bacillati</taxon>
        <taxon>Bacillota</taxon>
        <taxon>Clostridia</taxon>
        <taxon>Christensenellales</taxon>
        <taxon>Christensenellaceae</taxon>
        <taxon>Gehongia</taxon>
    </lineage>
</organism>
<evidence type="ECO:0008006" key="4">
    <source>
        <dbReference type="Google" id="ProtNLM"/>
    </source>
</evidence>
<keyword evidence="3" id="KW-1185">Reference proteome</keyword>
<evidence type="ECO:0000256" key="1">
    <source>
        <dbReference type="SAM" id="SignalP"/>
    </source>
</evidence>
<accession>A0A926D5W7</accession>
<proteinExistence type="predicted"/>
<sequence length="203" mass="22426">MKPWSKLIGLTLLCSILFAGCSAPKSIDATTAVPAEWQSISANAITLKVPPDWKRATEEEIAAMLGSQQQTYDEATAPKVFLYTEGDPDGRNENLSINVLEFEKDWNTSSLVSSGNKTMNDLKGVLKKGKIEVTDESSGLYAYNELEAFCFKVESTTEDGRAIHYQNAMFYQGNRLFSISYTYFDPSDASLFQQVCSSVALNP</sequence>
<dbReference type="RefSeq" id="WP_249316039.1">
    <property type="nucleotide sequence ID" value="NZ_JACRSR010000002.1"/>
</dbReference>
<dbReference type="Proteomes" id="UP000623172">
    <property type="component" value="Unassembled WGS sequence"/>
</dbReference>
<keyword evidence="1" id="KW-0732">Signal</keyword>
<evidence type="ECO:0000313" key="2">
    <source>
        <dbReference type="EMBL" id="MBC8531449.1"/>
    </source>
</evidence>
<reference evidence="2" key="1">
    <citation type="submission" date="2020-08" db="EMBL/GenBank/DDBJ databases">
        <title>Genome public.</title>
        <authorList>
            <person name="Liu C."/>
            <person name="Sun Q."/>
        </authorList>
    </citation>
    <scope>NUCLEOTIDE SEQUENCE</scope>
    <source>
        <strain evidence="2">NSJ-53</strain>
    </source>
</reference>
<comment type="caution">
    <text evidence="2">The sequence shown here is derived from an EMBL/GenBank/DDBJ whole genome shotgun (WGS) entry which is preliminary data.</text>
</comment>
<dbReference type="EMBL" id="JACRSR010000002">
    <property type="protein sequence ID" value="MBC8531449.1"/>
    <property type="molecule type" value="Genomic_DNA"/>
</dbReference>
<dbReference type="PROSITE" id="PS51257">
    <property type="entry name" value="PROKAR_LIPOPROTEIN"/>
    <property type="match status" value="1"/>
</dbReference>
<name>A0A926D5W7_9FIRM</name>